<dbReference type="EMBL" id="CP001941">
    <property type="protein sequence ID" value="ADD08457.1"/>
    <property type="molecule type" value="Genomic_DNA"/>
</dbReference>
<dbReference type="PANTHER" id="PTHR30154">
    <property type="entry name" value="LEUCINE-RESPONSIVE REGULATORY PROTEIN"/>
    <property type="match status" value="1"/>
</dbReference>
<dbReference type="HOGENOM" id="CLU_170329_3_0_2"/>
<dbReference type="AlphaFoldDB" id="B5I9R5"/>
<evidence type="ECO:0000313" key="2">
    <source>
        <dbReference type="EMBL" id="ADD08457.1"/>
    </source>
</evidence>
<protein>
    <submittedName>
        <fullName evidence="2">Transcriptional regulator, AsnC family</fullName>
    </submittedName>
</protein>
<dbReference type="STRING" id="439481.Aboo_0646"/>
<evidence type="ECO:0000313" key="3">
    <source>
        <dbReference type="Proteomes" id="UP000001400"/>
    </source>
</evidence>
<organism evidence="2 3">
    <name type="scientific">Aciduliprofundum boonei (strain DSM 19572 / T469)</name>
    <dbReference type="NCBI Taxonomy" id="439481"/>
    <lineage>
        <taxon>Archaea</taxon>
        <taxon>Methanobacteriati</taxon>
        <taxon>Thermoplasmatota</taxon>
        <taxon>DHVE2 group</taxon>
        <taxon>Candidatus Aciduliprofundum</taxon>
    </lineage>
</organism>
<dbReference type="OrthoDB" id="6995at2157"/>
<dbReference type="InterPro" id="IPR019887">
    <property type="entry name" value="Tscrpt_reg_AsnC/Lrp_C"/>
</dbReference>
<reference evidence="2" key="1">
    <citation type="submission" date="2010-02" db="EMBL/GenBank/DDBJ databases">
        <title>Complete sequence of Aciduliprofundum boonei T469.</title>
        <authorList>
            <consortium name="US DOE Joint Genome Institute"/>
            <person name="Lucas S."/>
            <person name="Copeland A."/>
            <person name="Lapidus A."/>
            <person name="Cheng J.-F."/>
            <person name="Bruce D."/>
            <person name="Goodwin L."/>
            <person name="Pitluck S."/>
            <person name="Saunders E."/>
            <person name="Detter J.C."/>
            <person name="Han C."/>
            <person name="Tapia R."/>
            <person name="Land M."/>
            <person name="Hauser L."/>
            <person name="Kyrpides N."/>
            <person name="Mikhailova N."/>
            <person name="Flores G."/>
            <person name="Reysenbach A.-L."/>
            <person name="Woyke T."/>
        </authorList>
    </citation>
    <scope>NUCLEOTIDE SEQUENCE</scope>
    <source>
        <strain evidence="2">T469</strain>
    </source>
</reference>
<evidence type="ECO:0000259" key="1">
    <source>
        <dbReference type="Pfam" id="PF01037"/>
    </source>
</evidence>
<dbReference type="GO" id="GO:0043200">
    <property type="term" value="P:response to amino acid"/>
    <property type="evidence" value="ECO:0007669"/>
    <property type="project" value="TreeGrafter"/>
</dbReference>
<dbReference type="GO" id="GO:0043565">
    <property type="term" value="F:sequence-specific DNA binding"/>
    <property type="evidence" value="ECO:0007669"/>
    <property type="project" value="TreeGrafter"/>
</dbReference>
<accession>B5I9R5</accession>
<sequence>MSFRFSENIKYMNGIYKKVISMEDDSIMNAYYNNQIVTALIGVQVDTKSIDNFAKEAREFSNVEDVFLVTGEYDIIVKVKFPSYEELKDFIINKLSKIEGVLKTETMMVVNTYKERGIKFE</sequence>
<proteinExistence type="predicted"/>
<dbReference type="Gene3D" id="3.30.70.920">
    <property type="match status" value="1"/>
</dbReference>
<dbReference type="SUPFAM" id="SSF54909">
    <property type="entry name" value="Dimeric alpha+beta barrel"/>
    <property type="match status" value="1"/>
</dbReference>
<dbReference type="Proteomes" id="UP000001400">
    <property type="component" value="Chromosome"/>
</dbReference>
<dbReference type="KEGG" id="abi:Aboo_0646"/>
<dbReference type="InterPro" id="IPR011008">
    <property type="entry name" value="Dimeric_a/b-barrel"/>
</dbReference>
<dbReference type="Pfam" id="PF01037">
    <property type="entry name" value="AsnC_trans_reg"/>
    <property type="match status" value="1"/>
</dbReference>
<dbReference type="eggNOG" id="arCOG01580">
    <property type="taxonomic scope" value="Archaea"/>
</dbReference>
<feature type="domain" description="Transcription regulator AsnC/Lrp ligand binding" evidence="1">
    <location>
        <begin position="41"/>
        <end position="112"/>
    </location>
</feature>
<keyword evidence="3" id="KW-1185">Reference proteome</keyword>
<gene>
    <name evidence="2" type="ordered locus">Aboo_0646</name>
</gene>
<name>B5I9R5_ACIB4</name>
<dbReference type="PANTHER" id="PTHR30154:SF34">
    <property type="entry name" value="TRANSCRIPTIONAL REGULATOR AZLB"/>
    <property type="match status" value="1"/>
</dbReference>
<dbReference type="GO" id="GO:0005829">
    <property type="term" value="C:cytosol"/>
    <property type="evidence" value="ECO:0007669"/>
    <property type="project" value="TreeGrafter"/>
</dbReference>